<feature type="non-terminal residue" evidence="1">
    <location>
        <position position="56"/>
    </location>
</feature>
<accession>A0A538SN54</accession>
<sequence>MEPPKIRLVCLDIDGTLTDGVGGPAIPGAVQAVRRIRERMPVRLVTNTTSVPHRVL</sequence>
<dbReference type="Gene3D" id="3.40.50.1000">
    <property type="entry name" value="HAD superfamily/HAD-like"/>
    <property type="match status" value="1"/>
</dbReference>
<comment type="caution">
    <text evidence="1">The sequence shown here is derived from an EMBL/GenBank/DDBJ whole genome shotgun (WGS) entry which is preliminary data.</text>
</comment>
<dbReference type="InterPro" id="IPR036412">
    <property type="entry name" value="HAD-like_sf"/>
</dbReference>
<dbReference type="InterPro" id="IPR006357">
    <property type="entry name" value="HAD-SF_hydro_IIA"/>
</dbReference>
<proteinExistence type="predicted"/>
<name>A0A538SN54_UNCEI</name>
<keyword evidence="1" id="KW-0378">Hydrolase</keyword>
<protein>
    <submittedName>
        <fullName evidence="1">TIGR01458 family HAD-type hydrolase</fullName>
    </submittedName>
</protein>
<dbReference type="Proteomes" id="UP000319829">
    <property type="component" value="Unassembled WGS sequence"/>
</dbReference>
<evidence type="ECO:0000313" key="2">
    <source>
        <dbReference type="Proteomes" id="UP000319829"/>
    </source>
</evidence>
<dbReference type="EMBL" id="VBOU01000094">
    <property type="protein sequence ID" value="TMQ52790.1"/>
    <property type="molecule type" value="Genomic_DNA"/>
</dbReference>
<reference evidence="1 2" key="1">
    <citation type="journal article" date="2019" name="Nat. Microbiol.">
        <title>Mediterranean grassland soil C-N compound turnover is dependent on rainfall and depth, and is mediated by genomically divergent microorganisms.</title>
        <authorList>
            <person name="Diamond S."/>
            <person name="Andeer P.F."/>
            <person name="Li Z."/>
            <person name="Crits-Christoph A."/>
            <person name="Burstein D."/>
            <person name="Anantharaman K."/>
            <person name="Lane K.R."/>
            <person name="Thomas B.C."/>
            <person name="Pan C."/>
            <person name="Northen T.R."/>
            <person name="Banfield J.F."/>
        </authorList>
    </citation>
    <scope>NUCLEOTIDE SEQUENCE [LARGE SCALE GENOMIC DNA]</scope>
    <source>
        <strain evidence="1">WS_4</strain>
    </source>
</reference>
<organism evidence="1 2">
    <name type="scientific">Eiseniibacteriota bacterium</name>
    <dbReference type="NCBI Taxonomy" id="2212470"/>
    <lineage>
        <taxon>Bacteria</taxon>
        <taxon>Candidatus Eiseniibacteriota</taxon>
    </lineage>
</organism>
<evidence type="ECO:0000313" key="1">
    <source>
        <dbReference type="EMBL" id="TMQ52790.1"/>
    </source>
</evidence>
<dbReference type="SUPFAM" id="SSF56784">
    <property type="entry name" value="HAD-like"/>
    <property type="match status" value="1"/>
</dbReference>
<dbReference type="GO" id="GO:0016787">
    <property type="term" value="F:hydrolase activity"/>
    <property type="evidence" value="ECO:0007669"/>
    <property type="project" value="UniProtKB-KW"/>
</dbReference>
<dbReference type="Pfam" id="PF13344">
    <property type="entry name" value="Hydrolase_6"/>
    <property type="match status" value="1"/>
</dbReference>
<gene>
    <name evidence="1" type="ORF">E6K74_11655</name>
</gene>
<dbReference type="AlphaFoldDB" id="A0A538SN54"/>
<dbReference type="InterPro" id="IPR023214">
    <property type="entry name" value="HAD_sf"/>
</dbReference>